<reference evidence="1" key="1">
    <citation type="submission" date="2021-06" db="EMBL/GenBank/DDBJ databases">
        <authorList>
            <person name="Kallberg Y."/>
            <person name="Tangrot J."/>
            <person name="Rosling A."/>
        </authorList>
    </citation>
    <scope>NUCLEOTIDE SEQUENCE</scope>
    <source>
        <strain evidence="1">CL356</strain>
    </source>
</reference>
<evidence type="ECO:0000313" key="1">
    <source>
        <dbReference type="EMBL" id="CAG8608071.1"/>
    </source>
</evidence>
<comment type="caution">
    <text evidence="1">The sequence shown here is derived from an EMBL/GenBank/DDBJ whole genome shotgun (WGS) entry which is preliminary data.</text>
</comment>
<organism evidence="1 2">
    <name type="scientific">Acaulospora colombiana</name>
    <dbReference type="NCBI Taxonomy" id="27376"/>
    <lineage>
        <taxon>Eukaryota</taxon>
        <taxon>Fungi</taxon>
        <taxon>Fungi incertae sedis</taxon>
        <taxon>Mucoromycota</taxon>
        <taxon>Glomeromycotina</taxon>
        <taxon>Glomeromycetes</taxon>
        <taxon>Diversisporales</taxon>
        <taxon>Acaulosporaceae</taxon>
        <taxon>Acaulospora</taxon>
    </lineage>
</organism>
<evidence type="ECO:0000313" key="2">
    <source>
        <dbReference type="Proteomes" id="UP000789525"/>
    </source>
</evidence>
<proteinExistence type="predicted"/>
<sequence length="156" mass="17315">MYRNFIFALILLATLSIINSTPILHEKRGIEFRKCNGYPKNSTPPLLNVKVTPDSIEPGKNLTFDISGSVDFDIPAGTYLNIILFVPSQFGYIQAFDMDLCSDTQCPIKAGTVYSTTRKLTMPKLLPSKYTILVYELNYSSEVSVPYICANATIGS</sequence>
<keyword evidence="2" id="KW-1185">Reference proteome</keyword>
<dbReference type="EMBL" id="CAJVPT010014869">
    <property type="protein sequence ID" value="CAG8608071.1"/>
    <property type="molecule type" value="Genomic_DNA"/>
</dbReference>
<gene>
    <name evidence="1" type="ORF">ACOLOM_LOCUS6925</name>
</gene>
<protein>
    <submittedName>
        <fullName evidence="1">1737_t:CDS:1</fullName>
    </submittedName>
</protein>
<dbReference type="Proteomes" id="UP000789525">
    <property type="component" value="Unassembled WGS sequence"/>
</dbReference>
<accession>A0ACA9MTE4</accession>
<name>A0ACA9MTE4_9GLOM</name>